<evidence type="ECO:0000313" key="2">
    <source>
        <dbReference type="Proteomes" id="UP000021053"/>
    </source>
</evidence>
<dbReference type="GO" id="GO:0003677">
    <property type="term" value="F:DNA binding"/>
    <property type="evidence" value="ECO:0007669"/>
    <property type="project" value="InterPro"/>
</dbReference>
<dbReference type="Pfam" id="PF02575">
    <property type="entry name" value="YbaB_DNA_bd"/>
    <property type="match status" value="1"/>
</dbReference>
<dbReference type="Gene3D" id="3.30.1310.10">
    <property type="entry name" value="Nucleoid-associated protein YbaB-like domain"/>
    <property type="match status" value="1"/>
</dbReference>
<evidence type="ECO:0000313" key="1">
    <source>
        <dbReference type="EMBL" id="EXG79268.1"/>
    </source>
</evidence>
<dbReference type="AlphaFoldDB" id="A0A010YVX3"/>
<dbReference type="InterPro" id="IPR004401">
    <property type="entry name" value="YbaB/EbfC"/>
</dbReference>
<dbReference type="Proteomes" id="UP000021053">
    <property type="component" value="Unassembled WGS sequence"/>
</dbReference>
<sequence length="131" mass="14983">MDTRGLQARADELMEEFHRLRSGVTELQQQLRAIRVVVQSDDRLVTATVGPRGQLVKLELDPRIYRDPNSRKLASTITETIQQGARQVADRTLELCRPFLPQQDLRAQLDGDLDSFFTRLDNEVMSGDAFR</sequence>
<organism evidence="1 2">
    <name type="scientific">Cryptosporangium arvum DSM 44712</name>
    <dbReference type="NCBI Taxonomy" id="927661"/>
    <lineage>
        <taxon>Bacteria</taxon>
        <taxon>Bacillati</taxon>
        <taxon>Actinomycetota</taxon>
        <taxon>Actinomycetes</taxon>
        <taxon>Cryptosporangiales</taxon>
        <taxon>Cryptosporangiaceae</taxon>
        <taxon>Cryptosporangium</taxon>
    </lineage>
</organism>
<name>A0A010YVX3_9ACTN</name>
<dbReference type="RefSeq" id="WP_035847804.1">
    <property type="nucleotide sequence ID" value="NZ_KK073874.1"/>
</dbReference>
<dbReference type="HOGENOM" id="CLU_144751_1_0_11"/>
<dbReference type="EMBL" id="JFBT01000001">
    <property type="protein sequence ID" value="EXG79268.1"/>
    <property type="molecule type" value="Genomic_DNA"/>
</dbReference>
<reference evidence="1 2" key="1">
    <citation type="submission" date="2013-07" db="EMBL/GenBank/DDBJ databases">
        <authorList>
            <consortium name="DOE Joint Genome Institute"/>
            <person name="Eisen J."/>
            <person name="Huntemann M."/>
            <person name="Han J."/>
            <person name="Chen A."/>
            <person name="Kyrpides N."/>
            <person name="Mavromatis K."/>
            <person name="Markowitz V."/>
            <person name="Palaniappan K."/>
            <person name="Ivanova N."/>
            <person name="Schaumberg A."/>
            <person name="Pati A."/>
            <person name="Liolios K."/>
            <person name="Nordberg H.P."/>
            <person name="Cantor M.N."/>
            <person name="Hua S.X."/>
            <person name="Woyke T."/>
        </authorList>
    </citation>
    <scope>NUCLEOTIDE SEQUENCE [LARGE SCALE GENOMIC DNA]</scope>
    <source>
        <strain evidence="1 2">DSM 44712</strain>
    </source>
</reference>
<keyword evidence="2" id="KW-1185">Reference proteome</keyword>
<proteinExistence type="predicted"/>
<comment type="caution">
    <text evidence="1">The sequence shown here is derived from an EMBL/GenBank/DDBJ whole genome shotgun (WGS) entry which is preliminary data.</text>
</comment>
<protein>
    <submittedName>
        <fullName evidence="1">Uncharacterized protein</fullName>
    </submittedName>
</protein>
<gene>
    <name evidence="1" type="ORF">CryarDRAFT_0299</name>
</gene>
<dbReference type="InterPro" id="IPR036894">
    <property type="entry name" value="YbaB-like_sf"/>
</dbReference>
<dbReference type="SUPFAM" id="SSF82607">
    <property type="entry name" value="YbaB-like"/>
    <property type="match status" value="1"/>
</dbReference>
<accession>A0A010YVX3</accession>
<dbReference type="OrthoDB" id="3625992at2"/>